<evidence type="ECO:0000313" key="3">
    <source>
        <dbReference type="EMBL" id="KAK6332955.1"/>
    </source>
</evidence>
<keyword evidence="2" id="KW-0812">Transmembrane</keyword>
<comment type="caution">
    <text evidence="3">The sequence shown here is derived from an EMBL/GenBank/DDBJ whole genome shotgun (WGS) entry which is preliminary data.</text>
</comment>
<feature type="transmembrane region" description="Helical" evidence="2">
    <location>
        <begin position="12"/>
        <end position="35"/>
    </location>
</feature>
<accession>A0AAN8R942</accession>
<sequence length="161" mass="18417">MAEELSIREWLLSMAFMALPYLPMIIYGAFILYSFKGTRDLVTLEPDVLSESGSNEFMDCDGQWFEDDGSFEFVMDRDVRQETVAKRAEMKRVSDLYDKFDEKRTAEHEEELRRLGTEEPEDTGAGYEGLRERNSGAKSRENVSIGEGSSEAKRRGMGSRV</sequence>
<organism evidence="3 4">
    <name type="scientific">Orbilia javanica</name>
    <dbReference type="NCBI Taxonomy" id="47235"/>
    <lineage>
        <taxon>Eukaryota</taxon>
        <taxon>Fungi</taxon>
        <taxon>Dikarya</taxon>
        <taxon>Ascomycota</taxon>
        <taxon>Pezizomycotina</taxon>
        <taxon>Orbiliomycetes</taxon>
        <taxon>Orbiliales</taxon>
        <taxon>Orbiliaceae</taxon>
        <taxon>Orbilia</taxon>
    </lineage>
</organism>
<keyword evidence="2" id="KW-1133">Transmembrane helix</keyword>
<keyword evidence="4" id="KW-1185">Reference proteome</keyword>
<dbReference type="EMBL" id="JAVHNR010000009">
    <property type="protein sequence ID" value="KAK6332955.1"/>
    <property type="molecule type" value="Genomic_DNA"/>
</dbReference>
<feature type="compositionally biased region" description="Basic and acidic residues" evidence="1">
    <location>
        <begin position="106"/>
        <end position="117"/>
    </location>
</feature>
<dbReference type="AlphaFoldDB" id="A0AAN8R942"/>
<feature type="compositionally biased region" description="Basic and acidic residues" evidence="1">
    <location>
        <begin position="129"/>
        <end position="141"/>
    </location>
</feature>
<dbReference type="Proteomes" id="UP001313282">
    <property type="component" value="Unassembled WGS sequence"/>
</dbReference>
<evidence type="ECO:0000256" key="2">
    <source>
        <dbReference type="SAM" id="Phobius"/>
    </source>
</evidence>
<protein>
    <submittedName>
        <fullName evidence="3">Uncharacterized protein</fullName>
    </submittedName>
</protein>
<reference evidence="3 4" key="1">
    <citation type="submission" date="2019-10" db="EMBL/GenBank/DDBJ databases">
        <authorList>
            <person name="Palmer J.M."/>
        </authorList>
    </citation>
    <scope>NUCLEOTIDE SEQUENCE [LARGE SCALE GENOMIC DNA]</scope>
    <source>
        <strain evidence="3 4">TWF718</strain>
    </source>
</reference>
<gene>
    <name evidence="3" type="ORF">TWF718_010782</name>
</gene>
<evidence type="ECO:0000256" key="1">
    <source>
        <dbReference type="SAM" id="MobiDB-lite"/>
    </source>
</evidence>
<feature type="region of interest" description="Disordered" evidence="1">
    <location>
        <begin position="106"/>
        <end position="161"/>
    </location>
</feature>
<proteinExistence type="predicted"/>
<evidence type="ECO:0000313" key="4">
    <source>
        <dbReference type="Proteomes" id="UP001313282"/>
    </source>
</evidence>
<keyword evidence="2" id="KW-0472">Membrane</keyword>
<name>A0AAN8R942_9PEZI</name>